<accession>E2ZLW4</accession>
<dbReference type="EMBL" id="AECU01000197">
    <property type="protein sequence ID" value="EFQ05839.1"/>
    <property type="molecule type" value="Genomic_DNA"/>
</dbReference>
<proteinExistence type="predicted"/>
<name>E2ZLW4_9FIRM</name>
<dbReference type="Proteomes" id="UP000006028">
    <property type="component" value="Unassembled WGS sequence"/>
</dbReference>
<gene>
    <name evidence="1" type="ORF">HMPREF9436_02675</name>
</gene>
<comment type="caution">
    <text evidence="1">The sequence shown here is derived from an EMBL/GenBank/DDBJ whole genome shotgun (WGS) entry which is preliminary data.</text>
</comment>
<evidence type="ECO:0000313" key="2">
    <source>
        <dbReference type="Proteomes" id="UP000006028"/>
    </source>
</evidence>
<dbReference type="STRING" id="748224.HMPREF9436_02675"/>
<reference evidence="1 2" key="1">
    <citation type="submission" date="2010-08" db="EMBL/GenBank/DDBJ databases">
        <authorList>
            <person name="Weinstock G."/>
            <person name="Sodergren E."/>
            <person name="Clifton S."/>
            <person name="Fulton L."/>
            <person name="Fulton B."/>
            <person name="Courtney L."/>
            <person name="Fronick C."/>
            <person name="Harrison M."/>
            <person name="Strong C."/>
            <person name="Farmer C."/>
            <person name="Delahaunty K."/>
            <person name="Markovic C."/>
            <person name="Hall O."/>
            <person name="Minx P."/>
            <person name="Tomlinson C."/>
            <person name="Mitreva M."/>
            <person name="Hou S."/>
            <person name="Chen J."/>
            <person name="Wollam A."/>
            <person name="Pepin K.H."/>
            <person name="Johnson M."/>
            <person name="Bhonagiri V."/>
            <person name="Zhang X."/>
            <person name="Suruliraj S."/>
            <person name="Warren W."/>
            <person name="Chinwalla A."/>
            <person name="Mardis E.R."/>
            <person name="Wilson R.K."/>
        </authorList>
    </citation>
    <scope>NUCLEOTIDE SEQUENCE [LARGE SCALE GENOMIC DNA]</scope>
    <source>
        <strain evidence="1 2">KLE1255</strain>
    </source>
</reference>
<evidence type="ECO:0000313" key="1">
    <source>
        <dbReference type="EMBL" id="EFQ05839.1"/>
    </source>
</evidence>
<sequence length="47" mass="5257">MKILTNQAPNFGARFCASCTAVPKFIVKSTAIRYNKRQNKGTRSIPK</sequence>
<dbReference type="AlphaFoldDB" id="E2ZLW4"/>
<organism evidence="1 2">
    <name type="scientific">Faecalibacterium cf. prausnitzii KLE1255</name>
    <dbReference type="NCBI Taxonomy" id="748224"/>
    <lineage>
        <taxon>Bacteria</taxon>
        <taxon>Bacillati</taxon>
        <taxon>Bacillota</taxon>
        <taxon>Clostridia</taxon>
        <taxon>Eubacteriales</taxon>
        <taxon>Oscillospiraceae</taxon>
        <taxon>Faecalibacterium</taxon>
    </lineage>
</organism>
<dbReference type="HOGENOM" id="CLU_3168275_0_0_9"/>
<dbReference type="BioCyc" id="FCF748224-HMP:GTSS-2108-MONOMER"/>
<protein>
    <submittedName>
        <fullName evidence="1">Uncharacterized protein</fullName>
    </submittedName>
</protein>